<proteinExistence type="predicted"/>
<evidence type="ECO:0000313" key="1">
    <source>
        <dbReference type="EMBL" id="QJD98248.1"/>
    </source>
</evidence>
<sequence length="234" mass="28036">MKKVSFKTYLNDRLKEVNFHGQPTYPLYVQVTYERKTIFFKSYYFELFTKPRFAVMLPDGSTKGPDVALATKKEEDVIRFVIGKLEDDFSLEAFRKLYAYFSRDICEAMEVEFIDYLYVFFEDKKLPNMAELIKWGTKHVITYDLMTELQNTLDKALYQELIDGAFEDAPPYVQMYSFMLHIKNWPELCLTAMEWYNLETVQVFKVYVEEHFSDLPSNILIKQVDNWPHYRRKL</sequence>
<gene>
    <name evidence="1" type="ORF">HH214_21390</name>
</gene>
<evidence type="ECO:0000313" key="2">
    <source>
        <dbReference type="Proteomes" id="UP000503278"/>
    </source>
</evidence>
<protein>
    <submittedName>
        <fullName evidence="1">Uncharacterized protein</fullName>
    </submittedName>
</protein>
<accession>A0A7L5E6H3</accession>
<dbReference type="Proteomes" id="UP000503278">
    <property type="component" value="Chromosome"/>
</dbReference>
<keyword evidence="2" id="KW-1185">Reference proteome</keyword>
<dbReference type="AlphaFoldDB" id="A0A7L5E6H3"/>
<dbReference type="RefSeq" id="WP_169610990.1">
    <property type="nucleotide sequence ID" value="NZ_CP051682.1"/>
</dbReference>
<reference evidence="1 2" key="1">
    <citation type="submission" date="2020-04" db="EMBL/GenBank/DDBJ databases">
        <title>Genome sequencing of novel species.</title>
        <authorList>
            <person name="Heo J."/>
            <person name="Kim S.-J."/>
            <person name="Kim J.-S."/>
            <person name="Hong S.-B."/>
            <person name="Kwon S.-W."/>
        </authorList>
    </citation>
    <scope>NUCLEOTIDE SEQUENCE [LARGE SCALE GENOMIC DNA]</scope>
    <source>
        <strain evidence="1 2">F39-2</strain>
    </source>
</reference>
<organism evidence="1 2">
    <name type="scientific">Mucilaginibacter robiniae</name>
    <dbReference type="NCBI Taxonomy" id="2728022"/>
    <lineage>
        <taxon>Bacteria</taxon>
        <taxon>Pseudomonadati</taxon>
        <taxon>Bacteroidota</taxon>
        <taxon>Sphingobacteriia</taxon>
        <taxon>Sphingobacteriales</taxon>
        <taxon>Sphingobacteriaceae</taxon>
        <taxon>Mucilaginibacter</taxon>
    </lineage>
</organism>
<name>A0A7L5E6H3_9SPHI</name>
<dbReference type="EMBL" id="CP051682">
    <property type="protein sequence ID" value="QJD98248.1"/>
    <property type="molecule type" value="Genomic_DNA"/>
</dbReference>
<dbReference type="KEGG" id="mrob:HH214_21390"/>